<sequence>MGDGEASAVDIDFGASITALTEWLRQRETPVLPATHLIAPAGKRGGEEGDRNYRKRGRKGRGQRADSHLCQDYKRDPIAFVESAGSQDGRTVLCEPVGIVIERRRYTDVDTGDAEQRQHIENVSEFYRTLEDHLPCYILIPSPETDRNVRPSLTEAMG</sequence>
<keyword evidence="2" id="KW-1185">Reference proteome</keyword>
<accession>A0ACC2FLN2</accession>
<comment type="caution">
    <text evidence="1">The sequence shown here is derived from an EMBL/GenBank/DDBJ whole genome shotgun (WGS) entry which is preliminary data.</text>
</comment>
<proteinExistence type="predicted"/>
<gene>
    <name evidence="1" type="ORF">DPEC_G00276140</name>
</gene>
<dbReference type="Proteomes" id="UP001157502">
    <property type="component" value="Chromosome 25"/>
</dbReference>
<evidence type="ECO:0000313" key="1">
    <source>
        <dbReference type="EMBL" id="KAJ7992208.1"/>
    </source>
</evidence>
<evidence type="ECO:0000313" key="2">
    <source>
        <dbReference type="Proteomes" id="UP001157502"/>
    </source>
</evidence>
<organism evidence="1 2">
    <name type="scientific">Dallia pectoralis</name>
    <name type="common">Alaska blackfish</name>
    <dbReference type="NCBI Taxonomy" id="75939"/>
    <lineage>
        <taxon>Eukaryota</taxon>
        <taxon>Metazoa</taxon>
        <taxon>Chordata</taxon>
        <taxon>Craniata</taxon>
        <taxon>Vertebrata</taxon>
        <taxon>Euteleostomi</taxon>
        <taxon>Actinopterygii</taxon>
        <taxon>Neopterygii</taxon>
        <taxon>Teleostei</taxon>
        <taxon>Protacanthopterygii</taxon>
        <taxon>Esociformes</taxon>
        <taxon>Umbridae</taxon>
        <taxon>Dallia</taxon>
    </lineage>
</organism>
<protein>
    <submittedName>
        <fullName evidence="1">Uncharacterized protein</fullName>
    </submittedName>
</protein>
<name>A0ACC2FLN2_DALPE</name>
<dbReference type="EMBL" id="CM055752">
    <property type="protein sequence ID" value="KAJ7992208.1"/>
    <property type="molecule type" value="Genomic_DNA"/>
</dbReference>
<reference evidence="1" key="1">
    <citation type="submission" date="2021-05" db="EMBL/GenBank/DDBJ databases">
        <authorList>
            <person name="Pan Q."/>
            <person name="Jouanno E."/>
            <person name="Zahm M."/>
            <person name="Klopp C."/>
            <person name="Cabau C."/>
            <person name="Louis A."/>
            <person name="Berthelot C."/>
            <person name="Parey E."/>
            <person name="Roest Crollius H."/>
            <person name="Montfort J."/>
            <person name="Robinson-Rechavi M."/>
            <person name="Bouchez O."/>
            <person name="Lampietro C."/>
            <person name="Lopez Roques C."/>
            <person name="Donnadieu C."/>
            <person name="Postlethwait J."/>
            <person name="Bobe J."/>
            <person name="Dillon D."/>
            <person name="Chandos A."/>
            <person name="von Hippel F."/>
            <person name="Guiguen Y."/>
        </authorList>
    </citation>
    <scope>NUCLEOTIDE SEQUENCE</scope>
    <source>
        <strain evidence="1">YG-Jan2019</strain>
    </source>
</reference>